<name>A0A5J5FZ44_9GAMM</name>
<dbReference type="InterPro" id="IPR050266">
    <property type="entry name" value="AB_hydrolase_sf"/>
</dbReference>
<dbReference type="PANTHER" id="PTHR43798">
    <property type="entry name" value="MONOACYLGLYCEROL LIPASE"/>
    <property type="match status" value="1"/>
</dbReference>
<dbReference type="PANTHER" id="PTHR43798:SF33">
    <property type="entry name" value="HYDROLASE, PUTATIVE (AFU_ORTHOLOGUE AFUA_2G14860)-RELATED"/>
    <property type="match status" value="1"/>
</dbReference>
<dbReference type="GO" id="GO:0016020">
    <property type="term" value="C:membrane"/>
    <property type="evidence" value="ECO:0007669"/>
    <property type="project" value="TreeGrafter"/>
</dbReference>
<keyword evidence="3" id="KW-1185">Reference proteome</keyword>
<dbReference type="SUPFAM" id="SSF53474">
    <property type="entry name" value="alpha/beta-Hydrolases"/>
    <property type="match status" value="1"/>
</dbReference>
<evidence type="ECO:0000313" key="2">
    <source>
        <dbReference type="EMBL" id="KAA8999068.1"/>
    </source>
</evidence>
<proteinExistence type="predicted"/>
<dbReference type="EMBL" id="VYKJ01000007">
    <property type="protein sequence ID" value="KAA8999068.1"/>
    <property type="molecule type" value="Genomic_DNA"/>
</dbReference>
<feature type="domain" description="AB hydrolase-1" evidence="1">
    <location>
        <begin position="64"/>
        <end position="340"/>
    </location>
</feature>
<reference evidence="2 3" key="1">
    <citation type="submission" date="2019-09" db="EMBL/GenBank/DDBJ databases">
        <authorList>
            <person name="Li Y."/>
        </authorList>
    </citation>
    <scope>NUCLEOTIDE SEQUENCE [LARGE SCALE GENOMIC DNA]</scope>
    <source>
        <strain evidence="2 3">L3-3HA</strain>
    </source>
</reference>
<dbReference type="Gene3D" id="3.40.50.1820">
    <property type="entry name" value="alpha/beta hydrolase"/>
    <property type="match status" value="1"/>
</dbReference>
<evidence type="ECO:0000313" key="3">
    <source>
        <dbReference type="Proteomes" id="UP000335415"/>
    </source>
</evidence>
<keyword evidence="2" id="KW-0378">Hydrolase</keyword>
<evidence type="ECO:0000259" key="1">
    <source>
        <dbReference type="Pfam" id="PF00561"/>
    </source>
</evidence>
<sequence>MLTSLLLAAAPLTLADEGNKIASAADPAERALVRKDRYIALTQGASLFVREVSLASSPAGHFTPVLLLHGARVPGIASFDLPVPGGSLAGDLAAAGHRVYIMDLRGYGFSSRPAAMNAPPERSAPLMRTADAVADIGAAMRAIMQWSRSDKVSLVGWATGGHWAGAYAAQYPRHVGRLVLYNTLYGAADRHDTLGRGSPLDTPGNPGVFNAARFGGYRINSRASLFPAWDDSIPSADKTRWRNDRVAQAYADAALASDDTAYRRNPPGFRAPSGAMADSFELAIGKKQWQAARLSMPVLIIRSAGDFWSRPEDAGALAREAPDARLLTIPQATHFVHLDRDEAGRNQFLTAVSRFLASDGLPPRRDNEQARP</sequence>
<gene>
    <name evidence="2" type="ORF">FJU30_14265</name>
</gene>
<dbReference type="InterPro" id="IPR029058">
    <property type="entry name" value="AB_hydrolase_fold"/>
</dbReference>
<dbReference type="Proteomes" id="UP000335415">
    <property type="component" value="Unassembled WGS sequence"/>
</dbReference>
<accession>A0A5J5FZ44</accession>
<organism evidence="2 3">
    <name type="scientific">Affinibrenneria salicis</name>
    <dbReference type="NCBI Taxonomy" id="2590031"/>
    <lineage>
        <taxon>Bacteria</taxon>
        <taxon>Pseudomonadati</taxon>
        <taxon>Pseudomonadota</taxon>
        <taxon>Gammaproteobacteria</taxon>
        <taxon>Enterobacterales</taxon>
        <taxon>Pectobacteriaceae</taxon>
        <taxon>Affinibrenneria</taxon>
    </lineage>
</organism>
<comment type="caution">
    <text evidence="2">The sequence shown here is derived from an EMBL/GenBank/DDBJ whole genome shotgun (WGS) entry which is preliminary data.</text>
</comment>
<dbReference type="GO" id="GO:0016787">
    <property type="term" value="F:hydrolase activity"/>
    <property type="evidence" value="ECO:0007669"/>
    <property type="project" value="UniProtKB-KW"/>
</dbReference>
<dbReference type="Pfam" id="PF00561">
    <property type="entry name" value="Abhydrolase_1"/>
    <property type="match status" value="1"/>
</dbReference>
<dbReference type="InterPro" id="IPR000073">
    <property type="entry name" value="AB_hydrolase_1"/>
</dbReference>
<dbReference type="OrthoDB" id="9780134at2"/>
<protein>
    <submittedName>
        <fullName evidence="2">Alpha/beta hydrolase</fullName>
    </submittedName>
</protein>
<dbReference type="AlphaFoldDB" id="A0A5J5FZ44"/>